<dbReference type="AlphaFoldDB" id="A0A9W5WU80"/>
<organism evidence="2 3">
    <name type="scientific">Babesia ovis</name>
    <dbReference type="NCBI Taxonomy" id="5869"/>
    <lineage>
        <taxon>Eukaryota</taxon>
        <taxon>Sar</taxon>
        <taxon>Alveolata</taxon>
        <taxon>Apicomplexa</taxon>
        <taxon>Aconoidasida</taxon>
        <taxon>Piroplasmida</taxon>
        <taxon>Babesiidae</taxon>
        <taxon>Babesia</taxon>
    </lineage>
</organism>
<comment type="caution">
    <text evidence="2">The sequence shown here is derived from an EMBL/GenBank/DDBJ whole genome shotgun (WGS) entry which is preliminary data.</text>
</comment>
<sequence length="1105" mass="125105">MDSVEQSIASGSRTAWDKQSLSGVKSDLLGLSSIKNQYKILESSMSTCTSVMHSPDNDVDNFYAVPTGDDCCNYNYDTWRNVTNVTTFCGNPRQHANRNTKNLVCSGTRTRRSQSVEAQDRCSSRIFTRANDGNTSSVDGSIRDVSIRRANSCEWPVEDPGTDYTEVTQTEDVDCITSEQSPTCYDESSDGTDYRFGDFRSCLNDRDCSPAHNYPTRDYTECGTLKLGTGKYGISTKHWNGRFNLHSMDHGVCNGSVRLRRPVLPLNSWGSDAVATSAASRYDEEFPSLPGQQSNPSTSYKDVFKTDSGTGGVYRQDGEVYWRLKTNGYTRQSVDVHRNEVCAVDLTKYSAMDRCKHLRQSGGLQSIEGTKKHVLYKIQKFNNISLPENGRTNLHERNGNLDMDAVLETVTTALLTTEVKLNRLIYQITPSKTCKSNKLYIFNVLKRFIKYALGDDTEVYLTGSTAYDIDIDYSDLLGIQAHSDMDVEVIAPMYACSARAILRNVFNDFCHTQSILKKMGITPNWAIGSSSFKLVDTARVPIIIMQTKNGIQCDISANASNAIKHSQCFNKYIEKHSMLRNLMRLIKHWLKFRGIPAMKEGGFPTILWMLIFCDIVDTGVLNKKERGDVVMDTQNIFDTHGLLMVDFDRGGNNEYTLLGALEQCFKVISQGTYMIDMVNRATSGYNDYNGSRFGQISQWRMGDIGKYMISLIEMEPNVPFATWLIFYFEINRAVECLKRYRRYLETLLSLVVCLRAQLILKESQHVHPIENIQVLIQNVEQKFGYSLHHILSPGASVEHNIEFVVQDIADELGLTVDCDNMITALKLLINWVIREMPSVAMSIFGESYDRVYSIPASIEPPTPLIVQHKKGLVNGMSAPKFHGAMWKDNGWFIVAIDGKLHMVQALKICVCWESWWSTQFISRRDTKTIIHGFIYKRVTLEMDDTADGAAPVVEKPPAHVLLRDSGMVLFRPCDVVSRLYVMKVTKTEPNISPCYYSSDIFTGAKTLYVLPEFEGTRFDQLTADAVDIATRSEAISHIHSPLPRQCVHCGMILLNQMFFPKENKVTLRQVRNLRTVLCSPQYMEYYRCLKASLLRIDRNLRIQPI</sequence>
<dbReference type="GO" id="GO:0016779">
    <property type="term" value="F:nucleotidyltransferase activity"/>
    <property type="evidence" value="ECO:0007669"/>
    <property type="project" value="TreeGrafter"/>
</dbReference>
<feature type="domain" description="Poly(A) RNA polymerase mitochondrial-like central palm" evidence="1">
    <location>
        <begin position="421"/>
        <end position="573"/>
    </location>
</feature>
<dbReference type="GO" id="GO:0031123">
    <property type="term" value="P:RNA 3'-end processing"/>
    <property type="evidence" value="ECO:0007669"/>
    <property type="project" value="TreeGrafter"/>
</dbReference>
<gene>
    <name evidence="2" type="ORF">BaOVIS_010420</name>
</gene>
<accession>A0A9W5WU80</accession>
<dbReference type="InterPro" id="IPR054708">
    <property type="entry name" value="MTPAP-like_central"/>
</dbReference>
<proteinExistence type="predicted"/>
<dbReference type="PANTHER" id="PTHR12271">
    <property type="entry name" value="POLY A POLYMERASE CID PAP -RELATED"/>
    <property type="match status" value="1"/>
</dbReference>
<dbReference type="Pfam" id="PF22600">
    <property type="entry name" value="MTPAP-like_central"/>
    <property type="match status" value="1"/>
</dbReference>
<dbReference type="EMBL" id="BLIY01000007">
    <property type="protein sequence ID" value="GFE53638.1"/>
    <property type="molecule type" value="Genomic_DNA"/>
</dbReference>
<dbReference type="OrthoDB" id="2274644at2759"/>
<evidence type="ECO:0000313" key="3">
    <source>
        <dbReference type="Proteomes" id="UP001057455"/>
    </source>
</evidence>
<reference evidence="2" key="1">
    <citation type="submission" date="2019-12" db="EMBL/GenBank/DDBJ databases">
        <title>Genome sequence of Babesia ovis.</title>
        <authorList>
            <person name="Yamagishi J."/>
            <person name="Sevinc F."/>
            <person name="Xuan X."/>
        </authorList>
    </citation>
    <scope>NUCLEOTIDE SEQUENCE</scope>
    <source>
        <strain evidence="2">Selcuk</strain>
    </source>
</reference>
<dbReference type="Proteomes" id="UP001057455">
    <property type="component" value="Unassembled WGS sequence"/>
</dbReference>
<dbReference type="SUPFAM" id="SSF81301">
    <property type="entry name" value="Nucleotidyltransferase"/>
    <property type="match status" value="1"/>
</dbReference>
<evidence type="ECO:0000259" key="1">
    <source>
        <dbReference type="Pfam" id="PF22600"/>
    </source>
</evidence>
<dbReference type="PANTHER" id="PTHR12271:SF40">
    <property type="entry name" value="POLY(A) RNA POLYMERASE GLD2"/>
    <property type="match status" value="1"/>
</dbReference>
<dbReference type="InterPro" id="IPR043519">
    <property type="entry name" value="NT_sf"/>
</dbReference>
<protein>
    <submittedName>
        <fullName evidence="2">Erythrocyte membrane-associated antigen, putative</fullName>
    </submittedName>
</protein>
<keyword evidence="3" id="KW-1185">Reference proteome</keyword>
<evidence type="ECO:0000313" key="2">
    <source>
        <dbReference type="EMBL" id="GFE53638.1"/>
    </source>
</evidence>
<dbReference type="Gene3D" id="3.30.460.10">
    <property type="entry name" value="Beta Polymerase, domain 2"/>
    <property type="match status" value="1"/>
</dbReference>
<name>A0A9W5WU80_BABOV</name>